<dbReference type="AlphaFoldDB" id="A0A4R6TPH1"/>
<dbReference type="Pfam" id="PF08547">
    <property type="entry name" value="CIA30"/>
    <property type="match status" value="1"/>
</dbReference>
<sequence>MKFFVFIIFLSSIMSNDIIFNFTKSADISDWVVVVDGVMGGKSTGEFCLTEEGNALFKGHISLENNGGFSSVRYRFPKMDVSDHSQIHLRAKGDGKKYQFRIKDHVRNYYSYTSHFDTSGEWEDITIDLKYMYPVFRGRILNLPDFSADDIAEVTILIGNKAEESFRLEIDSIYLE</sequence>
<name>A0A4R6TPH1_9FLAO</name>
<proteinExistence type="inferred from homology"/>
<gene>
    <name evidence="3" type="ORF">CLV82_0868</name>
</gene>
<comment type="caution">
    <text evidence="3">The sequence shown here is derived from an EMBL/GenBank/DDBJ whole genome shotgun (WGS) entry which is preliminary data.</text>
</comment>
<evidence type="ECO:0000256" key="1">
    <source>
        <dbReference type="ARBA" id="ARBA00007884"/>
    </source>
</evidence>
<organism evidence="3 4">
    <name type="scientific">Zeaxanthinibacter enoshimensis</name>
    <dbReference type="NCBI Taxonomy" id="392009"/>
    <lineage>
        <taxon>Bacteria</taxon>
        <taxon>Pseudomonadati</taxon>
        <taxon>Bacteroidota</taxon>
        <taxon>Flavobacteriia</taxon>
        <taxon>Flavobacteriales</taxon>
        <taxon>Flavobacteriaceae</taxon>
        <taxon>Zeaxanthinibacter</taxon>
    </lineage>
</organism>
<dbReference type="Proteomes" id="UP000295468">
    <property type="component" value="Unassembled WGS sequence"/>
</dbReference>
<evidence type="ECO:0000259" key="2">
    <source>
        <dbReference type="Pfam" id="PF08547"/>
    </source>
</evidence>
<accession>A0A4R6TPH1</accession>
<dbReference type="SUPFAM" id="SSF49785">
    <property type="entry name" value="Galactose-binding domain-like"/>
    <property type="match status" value="1"/>
</dbReference>
<keyword evidence="4" id="KW-1185">Reference proteome</keyword>
<protein>
    <submittedName>
        <fullName evidence="3">Complex I intermediate-associated protein 30 (CIA30)</fullName>
    </submittedName>
</protein>
<dbReference type="EMBL" id="SNYI01000001">
    <property type="protein sequence ID" value="TDQ33030.1"/>
    <property type="molecule type" value="Genomic_DNA"/>
</dbReference>
<dbReference type="InterPro" id="IPR039131">
    <property type="entry name" value="NDUFAF1"/>
</dbReference>
<dbReference type="PANTHER" id="PTHR13194">
    <property type="entry name" value="COMPLEX I INTERMEDIATE-ASSOCIATED PROTEIN 30"/>
    <property type="match status" value="1"/>
</dbReference>
<evidence type="ECO:0000313" key="4">
    <source>
        <dbReference type="Proteomes" id="UP000295468"/>
    </source>
</evidence>
<dbReference type="InterPro" id="IPR008979">
    <property type="entry name" value="Galactose-bd-like_sf"/>
</dbReference>
<dbReference type="PANTHER" id="PTHR13194:SF19">
    <property type="entry name" value="NAD(P)-BINDING ROSSMANN-FOLD SUPERFAMILY PROTEIN"/>
    <property type="match status" value="1"/>
</dbReference>
<comment type="similarity">
    <text evidence="1">Belongs to the CIA30 family.</text>
</comment>
<dbReference type="RefSeq" id="WP_243744138.1">
    <property type="nucleotide sequence ID" value="NZ_SNYI01000001.1"/>
</dbReference>
<evidence type="ECO:0000313" key="3">
    <source>
        <dbReference type="EMBL" id="TDQ33030.1"/>
    </source>
</evidence>
<dbReference type="InterPro" id="IPR013857">
    <property type="entry name" value="NADH-UbQ_OxRdtase-assoc_prot30"/>
</dbReference>
<feature type="domain" description="NADH:ubiquinone oxidoreductase intermediate-associated protein 30" evidence="2">
    <location>
        <begin position="20"/>
        <end position="170"/>
    </location>
</feature>
<reference evidence="3 4" key="1">
    <citation type="submission" date="2019-03" db="EMBL/GenBank/DDBJ databases">
        <title>Genomic Encyclopedia of Archaeal and Bacterial Type Strains, Phase II (KMG-II): from individual species to whole genera.</title>
        <authorList>
            <person name="Goeker M."/>
        </authorList>
    </citation>
    <scope>NUCLEOTIDE SEQUENCE [LARGE SCALE GENOMIC DNA]</scope>
    <source>
        <strain evidence="3 4">DSM 18435</strain>
    </source>
</reference>